<sequence>MQGVRERSTLIPNALPFYWTSLAAWALSLLCVSACFERLCASCGCLDGCEKCVKLSLFTLVRPECKLEMLVGNCTA</sequence>
<feature type="transmembrane region" description="Helical" evidence="1">
    <location>
        <begin position="17"/>
        <end position="36"/>
    </location>
</feature>
<accession>A0A915EFF1</accession>
<dbReference type="Proteomes" id="UP000887574">
    <property type="component" value="Unplaced"/>
</dbReference>
<evidence type="ECO:0000256" key="1">
    <source>
        <dbReference type="SAM" id="Phobius"/>
    </source>
</evidence>
<reference evidence="3" key="1">
    <citation type="submission" date="2022-11" db="UniProtKB">
        <authorList>
            <consortium name="WormBaseParasite"/>
        </authorList>
    </citation>
    <scope>IDENTIFICATION</scope>
</reference>
<evidence type="ECO:0000313" key="2">
    <source>
        <dbReference type="Proteomes" id="UP000887574"/>
    </source>
</evidence>
<dbReference type="WBParaSite" id="jg5308">
    <property type="protein sequence ID" value="jg5308"/>
    <property type="gene ID" value="jg5308"/>
</dbReference>
<proteinExistence type="predicted"/>
<protein>
    <submittedName>
        <fullName evidence="3">Secreted protein</fullName>
    </submittedName>
</protein>
<name>A0A915EFF1_9BILA</name>
<keyword evidence="2" id="KW-1185">Reference proteome</keyword>
<keyword evidence="1" id="KW-1133">Transmembrane helix</keyword>
<keyword evidence="1" id="KW-0472">Membrane</keyword>
<organism evidence="2 3">
    <name type="scientific">Ditylenchus dipsaci</name>
    <dbReference type="NCBI Taxonomy" id="166011"/>
    <lineage>
        <taxon>Eukaryota</taxon>
        <taxon>Metazoa</taxon>
        <taxon>Ecdysozoa</taxon>
        <taxon>Nematoda</taxon>
        <taxon>Chromadorea</taxon>
        <taxon>Rhabditida</taxon>
        <taxon>Tylenchina</taxon>
        <taxon>Tylenchomorpha</taxon>
        <taxon>Sphaerularioidea</taxon>
        <taxon>Anguinidae</taxon>
        <taxon>Anguininae</taxon>
        <taxon>Ditylenchus</taxon>
    </lineage>
</organism>
<evidence type="ECO:0000313" key="3">
    <source>
        <dbReference type="WBParaSite" id="jg5308"/>
    </source>
</evidence>
<dbReference type="AlphaFoldDB" id="A0A915EFF1"/>
<keyword evidence="1" id="KW-0812">Transmembrane</keyword>